<feature type="non-terminal residue" evidence="2">
    <location>
        <position position="61"/>
    </location>
</feature>
<sequence length="61" mass="6732">MMTERSHSTIRLRWPAVVVLVLVPLLVVAGLVGTTWHTTDRLGRVKAAVVNEDKAVKVRGQ</sequence>
<comment type="caution">
    <text evidence="2">The sequence shown here is derived from an EMBL/GenBank/DDBJ whole genome shotgun (WGS) entry which is preliminary data.</text>
</comment>
<dbReference type="Proteomes" id="UP001211689">
    <property type="component" value="Unassembled WGS sequence"/>
</dbReference>
<protein>
    <submittedName>
        <fullName evidence="2">Uncharacterized protein</fullName>
    </submittedName>
</protein>
<gene>
    <name evidence="2" type="ORF">NNO07_28240</name>
</gene>
<feature type="transmembrane region" description="Helical" evidence="1">
    <location>
        <begin position="12"/>
        <end position="32"/>
    </location>
</feature>
<dbReference type="EMBL" id="JANEWF010000155">
    <property type="protein sequence ID" value="MDA8486956.1"/>
    <property type="molecule type" value="Genomic_DNA"/>
</dbReference>
<evidence type="ECO:0000256" key="1">
    <source>
        <dbReference type="SAM" id="Phobius"/>
    </source>
</evidence>
<evidence type="ECO:0000313" key="3">
    <source>
        <dbReference type="Proteomes" id="UP001211689"/>
    </source>
</evidence>
<accession>A0ABT4YDU3</accession>
<evidence type="ECO:0000313" key="2">
    <source>
        <dbReference type="EMBL" id="MDA8486956.1"/>
    </source>
</evidence>
<keyword evidence="1" id="KW-0812">Transmembrane</keyword>
<proteinExistence type="predicted"/>
<reference evidence="2 3" key="1">
    <citation type="submission" date="2022-07" db="EMBL/GenBank/DDBJ databases">
        <title>Genome Analysis of Selected Gammaproteobacteria from Nigerian Food snails.</title>
        <authorList>
            <person name="Okafor A.C."/>
        </authorList>
    </citation>
    <scope>NUCLEOTIDE SEQUENCE [LARGE SCALE GENOMIC DNA]</scope>
    <source>
        <strain evidence="2 3">Awg 2</strain>
    </source>
</reference>
<keyword evidence="1" id="KW-0472">Membrane</keyword>
<keyword evidence="1" id="KW-1133">Transmembrane helix</keyword>
<organism evidence="2 3">
    <name type="scientific">Metapseudomonas resinovorans</name>
    <name type="common">Pseudomonas resinovorans</name>
    <dbReference type="NCBI Taxonomy" id="53412"/>
    <lineage>
        <taxon>Bacteria</taxon>
        <taxon>Pseudomonadati</taxon>
        <taxon>Pseudomonadota</taxon>
        <taxon>Gammaproteobacteria</taxon>
        <taxon>Pseudomonadales</taxon>
        <taxon>Pseudomonadaceae</taxon>
        <taxon>Metapseudomonas</taxon>
    </lineage>
</organism>
<keyword evidence="3" id="KW-1185">Reference proteome</keyword>
<name>A0ABT4YDU3_METRE</name>